<protein>
    <recommendedName>
        <fullName evidence="2">J domain-containing protein</fullName>
    </recommendedName>
</protein>
<dbReference type="PANTHER" id="PTHR45089">
    <property type="entry name" value="DNAJ HEAT SHOCK AMINO-TERMINAL DOMAIN PROTEIN-RELATED"/>
    <property type="match status" value="1"/>
</dbReference>
<gene>
    <name evidence="3" type="ORF">HHK36_020708</name>
</gene>
<dbReference type="EMBL" id="JABCRI010000014">
    <property type="protein sequence ID" value="KAF8394498.1"/>
    <property type="molecule type" value="Genomic_DNA"/>
</dbReference>
<dbReference type="InterPro" id="IPR036869">
    <property type="entry name" value="J_dom_sf"/>
</dbReference>
<evidence type="ECO:0000313" key="4">
    <source>
        <dbReference type="Proteomes" id="UP000655225"/>
    </source>
</evidence>
<dbReference type="Gene3D" id="1.10.287.110">
    <property type="entry name" value="DnaJ domain"/>
    <property type="match status" value="1"/>
</dbReference>
<dbReference type="PANTHER" id="PTHR45089:SF42">
    <property type="entry name" value="J DOMAIN-CONTAINING PROTEIN"/>
    <property type="match status" value="1"/>
</dbReference>
<sequence length="1071" mass="121093">MDCNKEEAIRAKEIAEKKMQQKDFVGARKVALKAQQLCPEVENISQMLTVCDVHCSAENKMFGAEMDWYGILQIDQTADEASIKKQYRKLALLLHPDKNNFSGAESAFKLIGEAQRVLSDQAKRSLYDMKRRASLRTALPKPQANRNSYVRKQPGVQNNFVNIATPQSMGLNSRQQQQAQQGFPNIRQTFWTICPFCGIRYQYYRDIVNRSLRCQSCSKPFIAYDSNVQGAPPEANWSQPAFPNQGAYKVGPQSNIGNISSSMGVQGSSSGGTKASEPFPMTGRTSGVGRGSKTKGKEDGNVDMEIGKEARKSGKRRKSVVESSDSCHSESSTDIEEDDVIEEGSGLPAGSNSGFTGGRYPRRSARQKQNISYKENLSDDDDFVSPPKRSRGSGSSSSTEDSKEASLEQQAFETDKPAGFADIVEEDMKEVKQKATAPLEESSLNRNGKAKECKANGEEAASVDDNEERSKVDEESESHSNPNGTPNREYEYPDPDFSDFDEERREECFAVDQIWAAYDSADGMPRFYARIRKVFAPGFKLRITWLEPDPDDQDEIDWVSVDLPVGCGKFKHGASENTADRNMFSHKLYWENGRSRSSYKIYPRKGEIWALFKKWDIKWNSDPDNHRQYEYEFVEVLSDYVEGGDISVTYLGKVKGFVSLFSRTMKKGVVSFQIPASEQFRFSHRIPSFRMTGMERDDVPKGSFELDPASLPANIEEFAHLGDVKMNSASRDTRVNGSCPKSSADEVKHMLRSEKLKSPKKTIDLEEENMLERKNPQSRNQSPRDLNGSHKKPGQANASPFAAKEETHLDGIKEADKERRLDAEDTKPNSVTKDPNFPQASSPEEIPEAEFYDFDDEKSQEKFQRGQTWALYSDVDGMPKYYACIKKIEPPPKFKLHVTWLEPSSSAKNIIQWLDKDMPVPCGTFKAKNVISETFNDTSPFSHQLRAEPTDKKNRYDIYPRKGEVWALYKNWNSEWACSDLKNREFDIVEVDEDNELGTKVLVLVRVNGFKLVFKAQRRGKSAVMEVPRAELLRFSHRIPAFRLTEERDGSLRGCWELDPASIPASLFRSK</sequence>
<evidence type="ECO:0000256" key="1">
    <source>
        <dbReference type="SAM" id="MobiDB-lite"/>
    </source>
</evidence>
<dbReference type="OMA" id="CDIHCAS"/>
<feature type="compositionally biased region" description="Polar residues" evidence="1">
    <location>
        <begin position="828"/>
        <end position="842"/>
    </location>
</feature>
<feature type="compositionally biased region" description="Polar residues" evidence="1">
    <location>
        <begin position="729"/>
        <end position="741"/>
    </location>
</feature>
<proteinExistence type="predicted"/>
<organism evidence="3 4">
    <name type="scientific">Tetracentron sinense</name>
    <name type="common">Spur-leaf</name>
    <dbReference type="NCBI Taxonomy" id="13715"/>
    <lineage>
        <taxon>Eukaryota</taxon>
        <taxon>Viridiplantae</taxon>
        <taxon>Streptophyta</taxon>
        <taxon>Embryophyta</taxon>
        <taxon>Tracheophyta</taxon>
        <taxon>Spermatophyta</taxon>
        <taxon>Magnoliopsida</taxon>
        <taxon>Trochodendrales</taxon>
        <taxon>Trochodendraceae</taxon>
        <taxon>Tetracentron</taxon>
    </lineage>
</organism>
<keyword evidence="4" id="KW-1185">Reference proteome</keyword>
<feature type="compositionally biased region" description="Basic and acidic residues" evidence="1">
    <location>
        <begin position="803"/>
        <end position="827"/>
    </location>
</feature>
<feature type="region of interest" description="Disordered" evidence="1">
    <location>
        <begin position="242"/>
        <end position="495"/>
    </location>
</feature>
<feature type="compositionally biased region" description="Low complexity" evidence="1">
    <location>
        <begin position="260"/>
        <end position="272"/>
    </location>
</feature>
<evidence type="ECO:0000313" key="3">
    <source>
        <dbReference type="EMBL" id="KAF8394498.1"/>
    </source>
</evidence>
<dbReference type="PROSITE" id="PS50076">
    <property type="entry name" value="DNAJ_2"/>
    <property type="match status" value="1"/>
</dbReference>
<dbReference type="Proteomes" id="UP000655225">
    <property type="component" value="Unassembled WGS sequence"/>
</dbReference>
<dbReference type="Pfam" id="PF00226">
    <property type="entry name" value="DnaJ"/>
    <property type="match status" value="1"/>
</dbReference>
<dbReference type="CDD" id="cd06257">
    <property type="entry name" value="DnaJ"/>
    <property type="match status" value="1"/>
</dbReference>
<dbReference type="PRINTS" id="PR00625">
    <property type="entry name" value="JDOMAIN"/>
</dbReference>
<dbReference type="AlphaFoldDB" id="A0A835D8L9"/>
<dbReference type="Pfam" id="PF11926">
    <property type="entry name" value="DUF3444"/>
    <property type="match status" value="2"/>
</dbReference>
<dbReference type="InterPro" id="IPR024593">
    <property type="entry name" value="DUF3444"/>
</dbReference>
<evidence type="ECO:0000259" key="2">
    <source>
        <dbReference type="PROSITE" id="PS50076"/>
    </source>
</evidence>
<name>A0A835D8L9_TETSI</name>
<dbReference type="SMART" id="SM00271">
    <property type="entry name" value="DnaJ"/>
    <property type="match status" value="1"/>
</dbReference>
<reference evidence="3 4" key="1">
    <citation type="submission" date="2020-04" db="EMBL/GenBank/DDBJ databases">
        <title>Plant Genome Project.</title>
        <authorList>
            <person name="Zhang R.-G."/>
        </authorList>
    </citation>
    <scope>NUCLEOTIDE SEQUENCE [LARGE SCALE GENOMIC DNA]</scope>
    <source>
        <strain evidence="3">YNK0</strain>
        <tissue evidence="3">Leaf</tissue>
    </source>
</reference>
<comment type="caution">
    <text evidence="3">The sequence shown here is derived from an EMBL/GenBank/DDBJ whole genome shotgun (WGS) entry which is preliminary data.</text>
</comment>
<dbReference type="OrthoDB" id="10250354at2759"/>
<feature type="region of interest" description="Disordered" evidence="1">
    <location>
        <begin position="729"/>
        <end position="846"/>
    </location>
</feature>
<feature type="compositionally biased region" description="Basic and acidic residues" evidence="1">
    <location>
        <begin position="295"/>
        <end position="312"/>
    </location>
</feature>
<dbReference type="InterPro" id="IPR001623">
    <property type="entry name" value="DnaJ_domain"/>
</dbReference>
<feature type="compositionally biased region" description="Basic and acidic residues" evidence="1">
    <location>
        <begin position="743"/>
        <end position="775"/>
    </location>
</feature>
<accession>A0A835D8L9</accession>
<feature type="compositionally biased region" description="Acidic residues" evidence="1">
    <location>
        <begin position="333"/>
        <end position="342"/>
    </location>
</feature>
<feature type="compositionally biased region" description="Low complexity" evidence="1">
    <location>
        <begin position="321"/>
        <end position="332"/>
    </location>
</feature>
<feature type="domain" description="J" evidence="2">
    <location>
        <begin position="67"/>
        <end position="131"/>
    </location>
</feature>
<dbReference type="SUPFAM" id="SSF46565">
    <property type="entry name" value="Chaperone J-domain"/>
    <property type="match status" value="1"/>
</dbReference>